<protein>
    <recommendedName>
        <fullName evidence="13">HemY N-terminal domain-containing protein</fullName>
    </recommendedName>
</protein>
<evidence type="ECO:0000259" key="13">
    <source>
        <dbReference type="Pfam" id="PF07219"/>
    </source>
</evidence>
<gene>
    <name evidence="14" type="ORF">MNBD_GAMMA20-345</name>
</gene>
<keyword evidence="9 12" id="KW-1133">Transmembrane helix</keyword>
<evidence type="ECO:0000256" key="8">
    <source>
        <dbReference type="ARBA" id="ARBA00022803"/>
    </source>
</evidence>
<name>A0A3B1ALK6_9ZZZZ</name>
<dbReference type="Pfam" id="PF07219">
    <property type="entry name" value="HemY_N"/>
    <property type="match status" value="1"/>
</dbReference>
<keyword evidence="5" id="KW-0997">Cell inner membrane</keyword>
<evidence type="ECO:0000256" key="10">
    <source>
        <dbReference type="ARBA" id="ARBA00023136"/>
    </source>
</evidence>
<evidence type="ECO:0000256" key="11">
    <source>
        <dbReference type="ARBA" id="ARBA00023244"/>
    </source>
</evidence>
<dbReference type="InterPro" id="IPR013105">
    <property type="entry name" value="TPR_2"/>
</dbReference>
<dbReference type="SMART" id="SM00028">
    <property type="entry name" value="TPR"/>
    <property type="match status" value="1"/>
</dbReference>
<dbReference type="PANTHER" id="PTHR45586">
    <property type="entry name" value="TPR REPEAT-CONTAINING PROTEIN PA4667"/>
    <property type="match status" value="1"/>
</dbReference>
<dbReference type="InterPro" id="IPR051012">
    <property type="entry name" value="CellSynth/LPSAsmb/PSIAsmb"/>
</dbReference>
<dbReference type="Pfam" id="PF07719">
    <property type="entry name" value="TPR_2"/>
    <property type="match status" value="1"/>
</dbReference>
<dbReference type="EMBL" id="UOFU01000279">
    <property type="protein sequence ID" value="VAX02601.1"/>
    <property type="molecule type" value="Genomic_DNA"/>
</dbReference>
<evidence type="ECO:0000256" key="4">
    <source>
        <dbReference type="ARBA" id="ARBA00022475"/>
    </source>
</evidence>
<dbReference type="AlphaFoldDB" id="A0A3B1ALK6"/>
<keyword evidence="10 12" id="KW-0472">Membrane</keyword>
<dbReference type="GO" id="GO:0005886">
    <property type="term" value="C:plasma membrane"/>
    <property type="evidence" value="ECO:0007669"/>
    <property type="project" value="UniProtKB-SubCell"/>
</dbReference>
<feature type="transmembrane region" description="Helical" evidence="12">
    <location>
        <begin position="43"/>
        <end position="68"/>
    </location>
</feature>
<dbReference type="PROSITE" id="PS50005">
    <property type="entry name" value="TPR"/>
    <property type="match status" value="1"/>
</dbReference>
<dbReference type="InterPro" id="IPR005254">
    <property type="entry name" value="Heme_biosyn_assoc_TPR_pro"/>
</dbReference>
<proteinExistence type="predicted"/>
<evidence type="ECO:0000256" key="9">
    <source>
        <dbReference type="ARBA" id="ARBA00022989"/>
    </source>
</evidence>
<reference evidence="14" key="1">
    <citation type="submission" date="2018-06" db="EMBL/GenBank/DDBJ databases">
        <authorList>
            <person name="Zhirakovskaya E."/>
        </authorList>
    </citation>
    <scope>NUCLEOTIDE SEQUENCE</scope>
</reference>
<keyword evidence="6 12" id="KW-0812">Transmembrane</keyword>
<dbReference type="InterPro" id="IPR011990">
    <property type="entry name" value="TPR-like_helical_dom_sf"/>
</dbReference>
<dbReference type="Gene3D" id="1.25.40.10">
    <property type="entry name" value="Tetratricopeptide repeat domain"/>
    <property type="match status" value="2"/>
</dbReference>
<keyword evidence="11" id="KW-0627">Porphyrin biosynthesis</keyword>
<evidence type="ECO:0000256" key="1">
    <source>
        <dbReference type="ARBA" id="ARBA00002962"/>
    </source>
</evidence>
<keyword evidence="8" id="KW-0802">TPR repeat</keyword>
<dbReference type="InterPro" id="IPR010817">
    <property type="entry name" value="HemY_N"/>
</dbReference>
<dbReference type="GO" id="GO:0006779">
    <property type="term" value="P:porphyrin-containing compound biosynthetic process"/>
    <property type="evidence" value="ECO:0007669"/>
    <property type="project" value="UniProtKB-KW"/>
</dbReference>
<evidence type="ECO:0000256" key="6">
    <source>
        <dbReference type="ARBA" id="ARBA00022692"/>
    </source>
</evidence>
<dbReference type="SUPFAM" id="SSF48452">
    <property type="entry name" value="TPR-like"/>
    <property type="match status" value="1"/>
</dbReference>
<comment type="function">
    <text evidence="1">Involved in a late step of protoheme IX synthesis.</text>
</comment>
<dbReference type="PROSITE" id="PS50293">
    <property type="entry name" value="TPR_REGION"/>
    <property type="match status" value="1"/>
</dbReference>
<keyword evidence="7" id="KW-0677">Repeat</keyword>
<accession>A0A3B1ALK6</accession>
<organism evidence="14">
    <name type="scientific">hydrothermal vent metagenome</name>
    <dbReference type="NCBI Taxonomy" id="652676"/>
    <lineage>
        <taxon>unclassified sequences</taxon>
        <taxon>metagenomes</taxon>
        <taxon>ecological metagenomes</taxon>
    </lineage>
</organism>
<comment type="pathway">
    <text evidence="3">Porphyrin-containing compound metabolism; protoheme biosynthesis.</text>
</comment>
<keyword evidence="4" id="KW-1003">Cell membrane</keyword>
<comment type="subcellular location">
    <subcellularLocation>
        <location evidence="2">Cell inner membrane</location>
        <topology evidence="2">Multi-pass membrane protein</topology>
    </subcellularLocation>
</comment>
<sequence length="424" mass="47343">MIKLLLICMLALIGAAVLALLIKDNPGYVLIGVGPWSVETSLALLVFFLLLVFAALYFTIRFVVRLLAVPRSVGGWRKHRTEKNAQKALTYGLIELAEGQWRQAERQVLKYAGQSEAPILNYLVAARAAQEQGAEDRRDRYLQLAHQNPAQADIAVGLTQVDLLLSQNQKEQALASLHRLYQLEPTHPQVLKPLGKLYRELGEWNKLIELLPRLRKRKIFDKQTLDAMALEAYAALLRDSAEVAGLMQTWATVPKVLRDDETLLLTYLQRLRDFGRDAEGEPLLRSVLKRYRSDGLLRVYGLIKGPDLARQLVQAESFLMGHEQDVTALLTAGRLCLRNGLWGKARSYLEASVNAQPNAEALIELGTLLEKMGDRETALSCYREALRLAPCCEPPVAAEVDVVEHVPPAIEAPEVVKPPDAVRV</sequence>
<dbReference type="NCBIfam" id="TIGR00540">
    <property type="entry name" value="TPR_hemY_coli"/>
    <property type="match status" value="1"/>
</dbReference>
<feature type="domain" description="HemY N-terminal" evidence="13">
    <location>
        <begin position="27"/>
        <end position="133"/>
    </location>
</feature>
<evidence type="ECO:0000256" key="5">
    <source>
        <dbReference type="ARBA" id="ARBA00022519"/>
    </source>
</evidence>
<dbReference type="UniPathway" id="UPA00252"/>
<dbReference type="PANTHER" id="PTHR45586:SF1">
    <property type="entry name" value="LIPOPOLYSACCHARIDE ASSEMBLY PROTEIN B"/>
    <property type="match status" value="1"/>
</dbReference>
<evidence type="ECO:0000256" key="2">
    <source>
        <dbReference type="ARBA" id="ARBA00004429"/>
    </source>
</evidence>
<evidence type="ECO:0000313" key="14">
    <source>
        <dbReference type="EMBL" id="VAX02601.1"/>
    </source>
</evidence>
<dbReference type="InterPro" id="IPR019734">
    <property type="entry name" value="TPR_rpt"/>
</dbReference>
<evidence type="ECO:0000256" key="7">
    <source>
        <dbReference type="ARBA" id="ARBA00022737"/>
    </source>
</evidence>
<dbReference type="GO" id="GO:0042168">
    <property type="term" value="P:heme metabolic process"/>
    <property type="evidence" value="ECO:0007669"/>
    <property type="project" value="InterPro"/>
</dbReference>
<evidence type="ECO:0000256" key="12">
    <source>
        <dbReference type="SAM" id="Phobius"/>
    </source>
</evidence>
<evidence type="ECO:0000256" key="3">
    <source>
        <dbReference type="ARBA" id="ARBA00004744"/>
    </source>
</evidence>